<feature type="chain" id="PRO_5026330669" description="Adhesin domain-containing protein" evidence="1">
    <location>
        <begin position="21"/>
        <end position="359"/>
    </location>
</feature>
<protein>
    <recommendedName>
        <fullName evidence="4">Adhesin domain-containing protein</fullName>
    </recommendedName>
</protein>
<dbReference type="KEGG" id="mgel:G5B37_02850"/>
<evidence type="ECO:0000313" key="2">
    <source>
        <dbReference type="EMBL" id="QIE58532.1"/>
    </source>
</evidence>
<dbReference type="RefSeq" id="WP_164678539.1">
    <property type="nucleotide sequence ID" value="NZ_CP049057.1"/>
</dbReference>
<accession>A0A6G6GJ09</accession>
<gene>
    <name evidence="2" type="ORF">G5B37_02850</name>
</gene>
<evidence type="ECO:0000313" key="3">
    <source>
        <dbReference type="Proteomes" id="UP000505306"/>
    </source>
</evidence>
<keyword evidence="3" id="KW-1185">Reference proteome</keyword>
<proteinExistence type="predicted"/>
<keyword evidence="1" id="KW-0732">Signal</keyword>
<sequence length="359" mass="39929">MKQLYNILFIVALLPAVAFANNDKFKGKYTKEKKIHKEYDVNANAVLEIVNSFGNITIETWNQNKTVLDIVIKTNGNKEDKVIERLEDISVNFTASGSKVFAKTMFEKKTTNWWGKGNNNVSVDVSYTIKMPITNSVDLSNDFGTVRIDKLEGHAKITNDHGKLILGALWGEDNLLNFDHSGNSTIEFMKSGKIYADHSSYTLNKAESLQLNCDHTKTEIGEVKDLNYNNDFGKISINKVNNILGRGEHIGHNIGTVSGSLDIKTDFGGVRVDRLEKTCKNVLIKSEYGSVKLGLASDYNFDFVANLNYAGLKGKELLTFTKKHEDHSDKVYEGYFGTQGSGNTVTIISNFGGITLTKL</sequence>
<dbReference type="AlphaFoldDB" id="A0A6G6GJ09"/>
<organism evidence="2 3">
    <name type="scientific">Rasiella rasia</name>
    <dbReference type="NCBI Taxonomy" id="2744027"/>
    <lineage>
        <taxon>Bacteria</taxon>
        <taxon>Pseudomonadati</taxon>
        <taxon>Bacteroidota</taxon>
        <taxon>Flavobacteriia</taxon>
        <taxon>Flavobacteriales</taxon>
        <taxon>Flavobacteriaceae</taxon>
        <taxon>Rasiella</taxon>
    </lineage>
</organism>
<dbReference type="EMBL" id="CP049057">
    <property type="protein sequence ID" value="QIE58532.1"/>
    <property type="molecule type" value="Genomic_DNA"/>
</dbReference>
<dbReference type="Proteomes" id="UP000505306">
    <property type="component" value="Chromosome"/>
</dbReference>
<name>A0A6G6GJ09_9FLAO</name>
<reference evidence="2 3" key="1">
    <citation type="submission" date="2020-02" db="EMBL/GenBank/DDBJ databases">
        <title>Complete genome sequence of Flavobacteriaceae bacterium.</title>
        <authorList>
            <person name="Kim S.-J."/>
            <person name="Kim Y.-S."/>
            <person name="Kim K.-H."/>
        </authorList>
    </citation>
    <scope>NUCLEOTIDE SEQUENCE [LARGE SCALE GENOMIC DNA]</scope>
    <source>
        <strain evidence="2 3">RR4-40</strain>
    </source>
</reference>
<feature type="signal peptide" evidence="1">
    <location>
        <begin position="1"/>
        <end position="20"/>
    </location>
</feature>
<evidence type="ECO:0008006" key="4">
    <source>
        <dbReference type="Google" id="ProtNLM"/>
    </source>
</evidence>
<evidence type="ECO:0000256" key="1">
    <source>
        <dbReference type="SAM" id="SignalP"/>
    </source>
</evidence>